<comment type="caution">
    <text evidence="1">The sequence shown here is derived from an EMBL/GenBank/DDBJ whole genome shotgun (WGS) entry which is preliminary data.</text>
</comment>
<gene>
    <name evidence="1" type="ORF">Tsubulata_049267</name>
</gene>
<dbReference type="Proteomes" id="UP001141552">
    <property type="component" value="Unassembled WGS sequence"/>
</dbReference>
<reference evidence="1" key="2">
    <citation type="journal article" date="2023" name="Plants (Basel)">
        <title>Annotation of the Turnera subulata (Passifloraceae) Draft Genome Reveals the S-Locus Evolved after the Divergence of Turneroideae from Passifloroideae in a Stepwise Manner.</title>
        <authorList>
            <person name="Henning P.M."/>
            <person name="Roalson E.H."/>
            <person name="Mir W."/>
            <person name="McCubbin A.G."/>
            <person name="Shore J.S."/>
        </authorList>
    </citation>
    <scope>NUCLEOTIDE SEQUENCE</scope>
    <source>
        <strain evidence="1">F60SS</strain>
    </source>
</reference>
<evidence type="ECO:0000313" key="1">
    <source>
        <dbReference type="EMBL" id="KAJ4824195.1"/>
    </source>
</evidence>
<sequence>MAESYGRGGTVVDMMLGLLLPREACASAKSYGRGGTGVDMMLGLWCKNLHRMCEFPRRYTLARRLRDREYTLAVGMRDIWAGHGTIGSMILFRMFSGLATSSGRIIHWRS</sequence>
<reference evidence="1" key="1">
    <citation type="submission" date="2022-02" db="EMBL/GenBank/DDBJ databases">
        <authorList>
            <person name="Henning P.M."/>
            <person name="McCubbin A.G."/>
            <person name="Shore J.S."/>
        </authorList>
    </citation>
    <scope>NUCLEOTIDE SEQUENCE</scope>
    <source>
        <strain evidence="1">F60SS</strain>
        <tissue evidence="1">Leaves</tissue>
    </source>
</reference>
<dbReference type="AlphaFoldDB" id="A0A9Q0F4Z5"/>
<protein>
    <submittedName>
        <fullName evidence="1">Uncharacterized protein</fullName>
    </submittedName>
</protein>
<feature type="non-terminal residue" evidence="1">
    <location>
        <position position="110"/>
    </location>
</feature>
<accession>A0A9Q0F4Z5</accession>
<proteinExistence type="predicted"/>
<name>A0A9Q0F4Z5_9ROSI</name>
<evidence type="ECO:0000313" key="2">
    <source>
        <dbReference type="Proteomes" id="UP001141552"/>
    </source>
</evidence>
<organism evidence="1 2">
    <name type="scientific">Turnera subulata</name>
    <dbReference type="NCBI Taxonomy" id="218843"/>
    <lineage>
        <taxon>Eukaryota</taxon>
        <taxon>Viridiplantae</taxon>
        <taxon>Streptophyta</taxon>
        <taxon>Embryophyta</taxon>
        <taxon>Tracheophyta</taxon>
        <taxon>Spermatophyta</taxon>
        <taxon>Magnoliopsida</taxon>
        <taxon>eudicotyledons</taxon>
        <taxon>Gunneridae</taxon>
        <taxon>Pentapetalae</taxon>
        <taxon>rosids</taxon>
        <taxon>fabids</taxon>
        <taxon>Malpighiales</taxon>
        <taxon>Passifloraceae</taxon>
        <taxon>Turnera</taxon>
    </lineage>
</organism>
<keyword evidence="2" id="KW-1185">Reference proteome</keyword>
<dbReference type="EMBL" id="JAKUCV010007244">
    <property type="protein sequence ID" value="KAJ4824195.1"/>
    <property type="molecule type" value="Genomic_DNA"/>
</dbReference>